<dbReference type="InterPro" id="IPR040389">
    <property type="entry name" value="SMR"/>
</dbReference>
<dbReference type="AlphaFoldDB" id="A0A161XSH1"/>
<keyword evidence="6" id="KW-1185">Reference proteome</keyword>
<evidence type="ECO:0000256" key="1">
    <source>
        <dbReference type="ARBA" id="ARBA00023013"/>
    </source>
</evidence>
<evidence type="ECO:0000313" key="6">
    <source>
        <dbReference type="Proteomes" id="UP000077755"/>
    </source>
</evidence>
<evidence type="ECO:0000256" key="3">
    <source>
        <dbReference type="SAM" id="MobiDB-lite"/>
    </source>
</evidence>
<organism evidence="4">
    <name type="scientific">Daucus carota subsp. sativus</name>
    <name type="common">Carrot</name>
    <dbReference type="NCBI Taxonomy" id="79200"/>
    <lineage>
        <taxon>Eukaryota</taxon>
        <taxon>Viridiplantae</taxon>
        <taxon>Streptophyta</taxon>
        <taxon>Embryophyta</taxon>
        <taxon>Tracheophyta</taxon>
        <taxon>Spermatophyta</taxon>
        <taxon>Magnoliopsida</taxon>
        <taxon>eudicotyledons</taxon>
        <taxon>Gunneridae</taxon>
        <taxon>Pentapetalae</taxon>
        <taxon>asterids</taxon>
        <taxon>campanulids</taxon>
        <taxon>Apiales</taxon>
        <taxon>Apiaceae</taxon>
        <taxon>Apioideae</taxon>
        <taxon>Scandiceae</taxon>
        <taxon>Daucinae</taxon>
        <taxon>Daucus</taxon>
        <taxon>Daucus sect. Daucus</taxon>
    </lineage>
</organism>
<protein>
    <submittedName>
        <fullName evidence="4">Uncharacterized protein</fullName>
    </submittedName>
</protein>
<dbReference type="EMBL" id="LNRQ01000005">
    <property type="protein sequence ID" value="KZM94626.1"/>
    <property type="molecule type" value="Genomic_DNA"/>
</dbReference>
<evidence type="ECO:0000256" key="2">
    <source>
        <dbReference type="ARBA" id="ARBA00023306"/>
    </source>
</evidence>
<evidence type="ECO:0000313" key="4">
    <source>
        <dbReference type="EMBL" id="KZM94626.1"/>
    </source>
</evidence>
<gene>
    <name evidence="4" type="ORF">DCAR_017869</name>
    <name evidence="5" type="ORF">DCAR_0520475</name>
</gene>
<feature type="region of interest" description="Disordered" evidence="3">
    <location>
        <begin position="1"/>
        <end position="108"/>
    </location>
</feature>
<feature type="compositionally biased region" description="Basic and acidic residues" evidence="3">
    <location>
        <begin position="58"/>
        <end position="72"/>
    </location>
</feature>
<accession>A0A161XSH1</accession>
<dbReference type="OrthoDB" id="1751267at2759"/>
<sequence length="143" mass="16294">MSDSNFSADVKEDHDNKDHGDQDSDQQPLDLRKENGEFVDDKKDEGSANTTLTAEEDLEKKPRQSGEEGRDSTEEDENDGFRTPTSIEHRIPVPTHCPPAPRKSLKRKFEDSSITEILRSARKVIQDHIMVFRKAREDDEALS</sequence>
<dbReference type="GO" id="GO:0032875">
    <property type="term" value="P:regulation of DNA endoreduplication"/>
    <property type="evidence" value="ECO:0007669"/>
    <property type="project" value="InterPro"/>
</dbReference>
<dbReference type="GO" id="GO:0004860">
    <property type="term" value="F:protein kinase inhibitor activity"/>
    <property type="evidence" value="ECO:0007669"/>
    <property type="project" value="UniProtKB-KW"/>
</dbReference>
<dbReference type="EMBL" id="CP093347">
    <property type="protein sequence ID" value="WOH01096.1"/>
    <property type="molecule type" value="Genomic_DNA"/>
</dbReference>
<evidence type="ECO:0000313" key="5">
    <source>
        <dbReference type="EMBL" id="WOH01096.1"/>
    </source>
</evidence>
<name>A0A161XSH1_DAUCS</name>
<dbReference type="PANTHER" id="PTHR33142:SF8">
    <property type="entry name" value="CYCLIN-DEPENDENT PROTEIN KINASE INHIBITOR SMR9"/>
    <property type="match status" value="1"/>
</dbReference>
<feature type="compositionally biased region" description="Basic and acidic residues" evidence="3">
    <location>
        <begin position="30"/>
        <end position="46"/>
    </location>
</feature>
<dbReference type="PANTHER" id="PTHR33142">
    <property type="entry name" value="CYCLIN-DEPENDENT PROTEIN KINASE INHIBITOR SMR13"/>
    <property type="match status" value="1"/>
</dbReference>
<dbReference type="Gramene" id="KZM94626">
    <property type="protein sequence ID" value="KZM94626"/>
    <property type="gene ID" value="DCAR_017869"/>
</dbReference>
<feature type="compositionally biased region" description="Basic and acidic residues" evidence="3">
    <location>
        <begin position="9"/>
        <end position="22"/>
    </location>
</feature>
<reference evidence="4" key="1">
    <citation type="journal article" date="2016" name="Nat. Genet.">
        <title>A high-quality carrot genome assembly provides new insights into carotenoid accumulation and asterid genome evolution.</title>
        <authorList>
            <person name="Iorizzo M."/>
            <person name="Ellison S."/>
            <person name="Senalik D."/>
            <person name="Zeng P."/>
            <person name="Satapoomin P."/>
            <person name="Huang J."/>
            <person name="Bowman M."/>
            <person name="Iovene M."/>
            <person name="Sanseverino W."/>
            <person name="Cavagnaro P."/>
            <person name="Yildiz M."/>
            <person name="Macko-Podgorni A."/>
            <person name="Moranska E."/>
            <person name="Grzebelus E."/>
            <person name="Grzebelus D."/>
            <person name="Ashrafi H."/>
            <person name="Zheng Z."/>
            <person name="Cheng S."/>
            <person name="Spooner D."/>
            <person name="Van Deynze A."/>
            <person name="Simon P."/>
        </authorList>
    </citation>
    <scope>NUCLEOTIDE SEQUENCE [LARGE SCALE GENOMIC DNA]</scope>
    <source>
        <tissue evidence="4">Leaf</tissue>
    </source>
</reference>
<keyword evidence="2" id="KW-0131">Cell cycle</keyword>
<dbReference type="Proteomes" id="UP000077755">
    <property type="component" value="Chromosome 5"/>
</dbReference>
<keyword evidence="1" id="KW-0649">Protein kinase inhibitor</keyword>
<reference evidence="5" key="2">
    <citation type="submission" date="2022-03" db="EMBL/GenBank/DDBJ databases">
        <title>Draft title - Genomic analysis of global carrot germplasm unveils the trajectory of domestication and the origin of high carotenoid orange carrot.</title>
        <authorList>
            <person name="Iorizzo M."/>
            <person name="Ellison S."/>
            <person name="Senalik D."/>
            <person name="Macko-Podgorni A."/>
            <person name="Grzebelus D."/>
            <person name="Bostan H."/>
            <person name="Rolling W."/>
            <person name="Curaba J."/>
            <person name="Simon P."/>
        </authorList>
    </citation>
    <scope>NUCLEOTIDE SEQUENCE</scope>
    <source>
        <tissue evidence="5">Leaf</tissue>
    </source>
</reference>
<proteinExistence type="predicted"/>